<feature type="domain" description="HepT-like" evidence="1">
    <location>
        <begin position="45"/>
        <end position="152"/>
    </location>
</feature>
<evidence type="ECO:0000259" key="1">
    <source>
        <dbReference type="Pfam" id="PF20797"/>
    </source>
</evidence>
<proteinExistence type="predicted"/>
<sequence length="156" mass="18235">MNSKYLTLSGRIKQEISEIKTCIDRAKKAWNRAKESSDPLYLDSVALNLHDFYGGLERVFELIAENIDEVKPAGGNWHQELLRQMATEIPKIRPAVISQELKQKLDEYRAFRHIVRNVYAHNFKAERIEKLVENIDELIKATEEELLNFCNFLEET</sequence>
<dbReference type="InParanoid" id="A0A140LAE0"/>
<reference evidence="2 3" key="1">
    <citation type="submission" date="2015-12" db="EMBL/GenBank/DDBJ databases">
        <title>Draft genome sequnece of Fervidicola ferrireducens strain Y170.</title>
        <authorList>
            <person name="Patel B.K."/>
        </authorList>
    </citation>
    <scope>NUCLEOTIDE SEQUENCE [LARGE SCALE GENOMIC DNA]</scope>
    <source>
        <strain evidence="2 3">Y170</strain>
    </source>
</reference>
<keyword evidence="3" id="KW-1185">Reference proteome</keyword>
<accession>A0A140LAE0</accession>
<comment type="caution">
    <text evidence="2">The sequence shown here is derived from an EMBL/GenBank/DDBJ whole genome shotgun (WGS) entry which is preliminary data.</text>
</comment>
<gene>
    <name evidence="2" type="ORF">AN618_10670</name>
</gene>
<dbReference type="OrthoDB" id="9792853at2"/>
<evidence type="ECO:0000313" key="2">
    <source>
        <dbReference type="EMBL" id="KXG77515.1"/>
    </source>
</evidence>
<evidence type="ECO:0000313" key="3">
    <source>
        <dbReference type="Proteomes" id="UP000070427"/>
    </source>
</evidence>
<dbReference type="STRING" id="520764.AN618_10670"/>
<organism evidence="2 3">
    <name type="scientific">Fervidicola ferrireducens</name>
    <dbReference type="NCBI Taxonomy" id="520764"/>
    <lineage>
        <taxon>Bacteria</taxon>
        <taxon>Bacillati</taxon>
        <taxon>Bacillota</taxon>
        <taxon>Clostridia</taxon>
        <taxon>Thermosediminibacterales</taxon>
        <taxon>Thermosediminibacteraceae</taxon>
        <taxon>Fervidicola</taxon>
    </lineage>
</organism>
<dbReference type="InterPro" id="IPR048769">
    <property type="entry name" value="HepT-like_dom"/>
</dbReference>
<name>A0A140LAE0_9FIRM</name>
<dbReference type="AlphaFoldDB" id="A0A140LAE0"/>
<dbReference type="EMBL" id="LOED01000010">
    <property type="protein sequence ID" value="KXG77515.1"/>
    <property type="molecule type" value="Genomic_DNA"/>
</dbReference>
<dbReference type="Proteomes" id="UP000070427">
    <property type="component" value="Unassembled WGS sequence"/>
</dbReference>
<dbReference type="RefSeq" id="WP_066352929.1">
    <property type="nucleotide sequence ID" value="NZ_LOED01000010.1"/>
</dbReference>
<protein>
    <recommendedName>
        <fullName evidence="1">HepT-like domain-containing protein</fullName>
    </recommendedName>
</protein>
<dbReference type="Pfam" id="PF20797">
    <property type="entry name" value="HepT-like_2"/>
    <property type="match status" value="1"/>
</dbReference>